<dbReference type="Proteomes" id="UP001292094">
    <property type="component" value="Unassembled WGS sequence"/>
</dbReference>
<proteinExistence type="predicted"/>
<sequence>MNYLQEVAQLRVELSSVYMEVELTQATIELTEQQPTDYEHLFKRELYKVFEKSKRHLIPKETYNKTIEELKTAAQESSSKSRHGYYVLGK</sequence>
<name>A0AAE1UQA8_9EUCA</name>
<reference evidence="1" key="1">
    <citation type="submission" date="2023-11" db="EMBL/GenBank/DDBJ databases">
        <title>Genome assemblies of two species of porcelain crab, Petrolisthes cinctipes and Petrolisthes manimaculis (Anomura: Porcellanidae).</title>
        <authorList>
            <person name="Angst P."/>
        </authorList>
    </citation>
    <scope>NUCLEOTIDE SEQUENCE</scope>
    <source>
        <strain evidence="1">PB745_02</strain>
        <tissue evidence="1">Gill</tissue>
    </source>
</reference>
<organism evidence="1 2">
    <name type="scientific">Petrolisthes manimaculis</name>
    <dbReference type="NCBI Taxonomy" id="1843537"/>
    <lineage>
        <taxon>Eukaryota</taxon>
        <taxon>Metazoa</taxon>
        <taxon>Ecdysozoa</taxon>
        <taxon>Arthropoda</taxon>
        <taxon>Crustacea</taxon>
        <taxon>Multicrustacea</taxon>
        <taxon>Malacostraca</taxon>
        <taxon>Eumalacostraca</taxon>
        <taxon>Eucarida</taxon>
        <taxon>Decapoda</taxon>
        <taxon>Pleocyemata</taxon>
        <taxon>Anomura</taxon>
        <taxon>Galatheoidea</taxon>
        <taxon>Porcellanidae</taxon>
        <taxon>Petrolisthes</taxon>
    </lineage>
</organism>
<evidence type="ECO:0000313" key="1">
    <source>
        <dbReference type="EMBL" id="KAK4326930.1"/>
    </source>
</evidence>
<protein>
    <submittedName>
        <fullName evidence="1">Uncharacterized protein</fullName>
    </submittedName>
</protein>
<keyword evidence="2" id="KW-1185">Reference proteome</keyword>
<gene>
    <name evidence="1" type="ORF">Pmani_002573</name>
</gene>
<accession>A0AAE1UQA8</accession>
<evidence type="ECO:0000313" key="2">
    <source>
        <dbReference type="Proteomes" id="UP001292094"/>
    </source>
</evidence>
<dbReference type="AlphaFoldDB" id="A0AAE1UQA8"/>
<comment type="caution">
    <text evidence="1">The sequence shown here is derived from an EMBL/GenBank/DDBJ whole genome shotgun (WGS) entry which is preliminary data.</text>
</comment>
<dbReference type="EMBL" id="JAWZYT010000181">
    <property type="protein sequence ID" value="KAK4326930.1"/>
    <property type="molecule type" value="Genomic_DNA"/>
</dbReference>